<dbReference type="GeneID" id="54547797"/>
<dbReference type="EMBL" id="ML986491">
    <property type="protein sequence ID" value="KAF2277206.1"/>
    <property type="molecule type" value="Genomic_DNA"/>
</dbReference>
<evidence type="ECO:0000313" key="2">
    <source>
        <dbReference type="EMBL" id="KAF2277206.1"/>
    </source>
</evidence>
<reference evidence="2" key="1">
    <citation type="journal article" date="2020" name="Stud. Mycol.">
        <title>101 Dothideomycetes genomes: a test case for predicting lifestyles and emergence of pathogens.</title>
        <authorList>
            <person name="Haridas S."/>
            <person name="Albert R."/>
            <person name="Binder M."/>
            <person name="Bloem J."/>
            <person name="Labutti K."/>
            <person name="Salamov A."/>
            <person name="Andreopoulos B."/>
            <person name="Baker S."/>
            <person name="Barry K."/>
            <person name="Bills G."/>
            <person name="Bluhm B."/>
            <person name="Cannon C."/>
            <person name="Castanera R."/>
            <person name="Culley D."/>
            <person name="Daum C."/>
            <person name="Ezra D."/>
            <person name="Gonzalez J."/>
            <person name="Henrissat B."/>
            <person name="Kuo A."/>
            <person name="Liang C."/>
            <person name="Lipzen A."/>
            <person name="Lutzoni F."/>
            <person name="Magnuson J."/>
            <person name="Mondo S."/>
            <person name="Nolan M."/>
            <person name="Ohm R."/>
            <person name="Pangilinan J."/>
            <person name="Park H.-J."/>
            <person name="Ramirez L."/>
            <person name="Alfaro M."/>
            <person name="Sun H."/>
            <person name="Tritt A."/>
            <person name="Yoshinaga Y."/>
            <person name="Zwiers L.-H."/>
            <person name="Turgeon B."/>
            <person name="Goodwin S."/>
            <person name="Spatafora J."/>
            <person name="Crous P."/>
            <person name="Grigoriev I."/>
        </authorList>
    </citation>
    <scope>NUCLEOTIDE SEQUENCE</scope>
    <source>
        <strain evidence="2">CBS 379.55</strain>
    </source>
</reference>
<gene>
    <name evidence="2" type="ORF">EI97DRAFT_313098</name>
</gene>
<evidence type="ECO:0000256" key="1">
    <source>
        <dbReference type="SAM" id="MobiDB-lite"/>
    </source>
</evidence>
<evidence type="ECO:0000313" key="3">
    <source>
        <dbReference type="Proteomes" id="UP000800097"/>
    </source>
</evidence>
<protein>
    <submittedName>
        <fullName evidence="2">Uncharacterized protein</fullName>
    </submittedName>
</protein>
<feature type="compositionally biased region" description="Polar residues" evidence="1">
    <location>
        <begin position="90"/>
        <end position="107"/>
    </location>
</feature>
<name>A0A6A6JNH5_WESOR</name>
<dbReference type="RefSeq" id="XP_033654745.1">
    <property type="nucleotide sequence ID" value="XM_033794622.1"/>
</dbReference>
<dbReference type="Proteomes" id="UP000800097">
    <property type="component" value="Unassembled WGS sequence"/>
</dbReference>
<feature type="region of interest" description="Disordered" evidence="1">
    <location>
        <begin position="35"/>
        <end position="119"/>
    </location>
</feature>
<sequence>MNLRTSIIGGADAAVPSWIDRRLFSSCFCCGEEHPQPTKQEIASPGMGQATVESKKSRTRASSHPITFRRRKHHPSSLDVNLAFDAKPLNPSSIRQDQPQLNLTSPPAATHIPKRPQPP</sequence>
<feature type="compositionally biased region" description="Basic residues" evidence="1">
    <location>
        <begin position="57"/>
        <end position="75"/>
    </location>
</feature>
<proteinExistence type="predicted"/>
<organism evidence="2 3">
    <name type="scientific">Westerdykella ornata</name>
    <dbReference type="NCBI Taxonomy" id="318751"/>
    <lineage>
        <taxon>Eukaryota</taxon>
        <taxon>Fungi</taxon>
        <taxon>Dikarya</taxon>
        <taxon>Ascomycota</taxon>
        <taxon>Pezizomycotina</taxon>
        <taxon>Dothideomycetes</taxon>
        <taxon>Pleosporomycetidae</taxon>
        <taxon>Pleosporales</taxon>
        <taxon>Sporormiaceae</taxon>
        <taxon>Westerdykella</taxon>
    </lineage>
</organism>
<keyword evidence="3" id="KW-1185">Reference proteome</keyword>
<dbReference type="AlphaFoldDB" id="A0A6A6JNH5"/>
<accession>A0A6A6JNH5</accession>